<dbReference type="GO" id="GO:0000981">
    <property type="term" value="F:DNA-binding transcription factor activity, RNA polymerase II-specific"/>
    <property type="evidence" value="ECO:0007669"/>
    <property type="project" value="InterPro"/>
</dbReference>
<dbReference type="PANTHER" id="PTHR35392">
    <property type="entry name" value="ZN(II)2CYS6 TRANSCRIPTION FACTOR (EUROFUNG)-RELATED-RELATED"/>
    <property type="match status" value="1"/>
</dbReference>
<dbReference type="Pfam" id="PF00172">
    <property type="entry name" value="Zn_clus"/>
    <property type="match status" value="1"/>
</dbReference>
<dbReference type="OrthoDB" id="3921198at2759"/>
<accession>A0A6A7AHN0</accession>
<feature type="domain" description="Zn(2)-C6 fungal-type" evidence="3">
    <location>
        <begin position="354"/>
        <end position="389"/>
    </location>
</feature>
<dbReference type="CDD" id="cd00067">
    <property type="entry name" value="GAL4"/>
    <property type="match status" value="1"/>
</dbReference>
<keyword evidence="1" id="KW-0539">Nucleus</keyword>
<dbReference type="Proteomes" id="UP000799424">
    <property type="component" value="Unassembled WGS sequence"/>
</dbReference>
<dbReference type="InterPro" id="IPR052973">
    <property type="entry name" value="Fungal_sec-metab_reg_TF"/>
</dbReference>
<evidence type="ECO:0000256" key="1">
    <source>
        <dbReference type="ARBA" id="ARBA00023242"/>
    </source>
</evidence>
<dbReference type="PANTHER" id="PTHR35392:SF3">
    <property type="entry name" value="ZN(2)-C6 FUNGAL-TYPE DOMAIN-CONTAINING PROTEIN"/>
    <property type="match status" value="1"/>
</dbReference>
<dbReference type="GO" id="GO:0008270">
    <property type="term" value="F:zinc ion binding"/>
    <property type="evidence" value="ECO:0007669"/>
    <property type="project" value="InterPro"/>
</dbReference>
<dbReference type="InterPro" id="IPR036864">
    <property type="entry name" value="Zn2-C6_fun-type_DNA-bd_sf"/>
</dbReference>
<feature type="region of interest" description="Disordered" evidence="2">
    <location>
        <begin position="262"/>
        <end position="339"/>
    </location>
</feature>
<dbReference type="SUPFAM" id="SSF57701">
    <property type="entry name" value="Zn2/Cys6 DNA-binding domain"/>
    <property type="match status" value="1"/>
</dbReference>
<dbReference type="EMBL" id="MU006217">
    <property type="protein sequence ID" value="KAF2832095.1"/>
    <property type="molecule type" value="Genomic_DNA"/>
</dbReference>
<evidence type="ECO:0000313" key="5">
    <source>
        <dbReference type="Proteomes" id="UP000799424"/>
    </source>
</evidence>
<evidence type="ECO:0000313" key="4">
    <source>
        <dbReference type="EMBL" id="KAF2832095.1"/>
    </source>
</evidence>
<evidence type="ECO:0000259" key="3">
    <source>
        <dbReference type="PROSITE" id="PS50048"/>
    </source>
</evidence>
<keyword evidence="5" id="KW-1185">Reference proteome</keyword>
<proteinExistence type="predicted"/>
<protein>
    <recommendedName>
        <fullName evidence="3">Zn(2)-C6 fungal-type domain-containing protein</fullName>
    </recommendedName>
</protein>
<feature type="compositionally biased region" description="Polar residues" evidence="2">
    <location>
        <begin position="311"/>
        <end position="324"/>
    </location>
</feature>
<sequence length="757" mass="83850">MSEHIYTTSPMENWQDFVAWDGEFLDPIYTKFMSPQDDGLTHDYHLSESVTSEQLYLTSAPPSLADGTPSLDVSAPPSILDASSSFGQVYCTSPSFDTSPIIGGECYFGSFEACYNTVPPLYHSQESPILDTRYERIADSLPTTGSFEPTSESVLNPHVAGSSHSFSSLDVRASQIFTNIGTWTDQPQIIEPIAEADEYNTEAAPISIPYPQSQSFNGSFTSYPHSADFEQQRSRAVTIPQSKRRPASFNSAVAQSQWTQRVPPALSVSPIAHRRQRSITLSRSSSRTESRRKLPTPSPTSEGLGWVSYHLNAQTNRLTPTSTEGGQGRTPRGRKKGLTAEQRTHAALMRVIGACANCQKRKEKCDPGTPCRSCLEHYKGDLVNHPCRDRLLSDLAGTFLSAKWHPTARPTESFITPRGFSTLPATYTIPLYFGFGPELRVPVHALNIGDGSTHLHEHFVYSWSPPEPSTGCTHVNAVLPAILTKDASTNLMQTLDSHLSLLVSQHFRHFPLFCSPLRILRDVYVFYRSFPTGSSQSRTLHQALKLLVLVHIGGDITLPPPNSDATLSHLVQTTMESSDISTPRPCFIRSQFGKVMPGLALALMKEVLSSLEQLLLNRDCDDWPMTLAIMITVLMTIESIHYHGAKLPYHDSFDIPRNSTSDVNHGIDDEGVKPLLAFYTACFSGCHARLRPEWEGEAMSAQHNSSPLDTFVENVRGSIRKASEVGYLSRKATAMRQGEDMGYFFDRLVARLLLLKS</sequence>
<dbReference type="AlphaFoldDB" id="A0A6A7AHN0"/>
<evidence type="ECO:0000256" key="2">
    <source>
        <dbReference type="SAM" id="MobiDB-lite"/>
    </source>
</evidence>
<name>A0A6A7AHN0_9PLEO</name>
<dbReference type="SMART" id="SM00066">
    <property type="entry name" value="GAL4"/>
    <property type="match status" value="1"/>
</dbReference>
<dbReference type="InterPro" id="IPR001138">
    <property type="entry name" value="Zn2Cys6_DnaBD"/>
</dbReference>
<gene>
    <name evidence="4" type="ORF">CC86DRAFT_365991</name>
</gene>
<dbReference type="PROSITE" id="PS50048">
    <property type="entry name" value="ZN2_CY6_FUNGAL_2"/>
    <property type="match status" value="1"/>
</dbReference>
<organism evidence="4 5">
    <name type="scientific">Ophiobolus disseminans</name>
    <dbReference type="NCBI Taxonomy" id="1469910"/>
    <lineage>
        <taxon>Eukaryota</taxon>
        <taxon>Fungi</taxon>
        <taxon>Dikarya</taxon>
        <taxon>Ascomycota</taxon>
        <taxon>Pezizomycotina</taxon>
        <taxon>Dothideomycetes</taxon>
        <taxon>Pleosporomycetidae</taxon>
        <taxon>Pleosporales</taxon>
        <taxon>Pleosporineae</taxon>
        <taxon>Phaeosphaeriaceae</taxon>
        <taxon>Ophiobolus</taxon>
    </lineage>
</organism>
<reference evidence="4" key="1">
    <citation type="journal article" date="2020" name="Stud. Mycol.">
        <title>101 Dothideomycetes genomes: a test case for predicting lifestyles and emergence of pathogens.</title>
        <authorList>
            <person name="Haridas S."/>
            <person name="Albert R."/>
            <person name="Binder M."/>
            <person name="Bloem J."/>
            <person name="Labutti K."/>
            <person name="Salamov A."/>
            <person name="Andreopoulos B."/>
            <person name="Baker S."/>
            <person name="Barry K."/>
            <person name="Bills G."/>
            <person name="Bluhm B."/>
            <person name="Cannon C."/>
            <person name="Castanera R."/>
            <person name="Culley D."/>
            <person name="Daum C."/>
            <person name="Ezra D."/>
            <person name="Gonzalez J."/>
            <person name="Henrissat B."/>
            <person name="Kuo A."/>
            <person name="Liang C."/>
            <person name="Lipzen A."/>
            <person name="Lutzoni F."/>
            <person name="Magnuson J."/>
            <person name="Mondo S."/>
            <person name="Nolan M."/>
            <person name="Ohm R."/>
            <person name="Pangilinan J."/>
            <person name="Park H.-J."/>
            <person name="Ramirez L."/>
            <person name="Alfaro M."/>
            <person name="Sun H."/>
            <person name="Tritt A."/>
            <person name="Yoshinaga Y."/>
            <person name="Zwiers L.-H."/>
            <person name="Turgeon B."/>
            <person name="Goodwin S."/>
            <person name="Spatafora J."/>
            <person name="Crous P."/>
            <person name="Grigoriev I."/>
        </authorList>
    </citation>
    <scope>NUCLEOTIDE SEQUENCE</scope>
    <source>
        <strain evidence="4">CBS 113818</strain>
    </source>
</reference>